<name>X1EPZ5_9ZZZZ</name>
<protein>
    <submittedName>
        <fullName evidence="1">Uncharacterized protein</fullName>
    </submittedName>
</protein>
<sequence>GSNVLNNSKLGEGCLLAGGAVLTNKEIPPRKLVVGIPAEIKKDLKSTGKALGVINSMGYYRNGQEFKKLFEKLSKK</sequence>
<proteinExistence type="predicted"/>
<dbReference type="EMBL" id="BART01039670">
    <property type="protein sequence ID" value="GAH22405.1"/>
    <property type="molecule type" value="Genomic_DNA"/>
</dbReference>
<dbReference type="InterPro" id="IPR011004">
    <property type="entry name" value="Trimer_LpxA-like_sf"/>
</dbReference>
<dbReference type="SUPFAM" id="SSF51161">
    <property type="entry name" value="Trimeric LpxA-like enzymes"/>
    <property type="match status" value="1"/>
</dbReference>
<evidence type="ECO:0000313" key="1">
    <source>
        <dbReference type="EMBL" id="GAH22405.1"/>
    </source>
</evidence>
<gene>
    <name evidence="1" type="ORF">S01H4_65058</name>
</gene>
<accession>X1EPZ5</accession>
<feature type="non-terminal residue" evidence="1">
    <location>
        <position position="1"/>
    </location>
</feature>
<dbReference type="AlphaFoldDB" id="X1EPZ5"/>
<comment type="caution">
    <text evidence="1">The sequence shown here is derived from an EMBL/GenBank/DDBJ whole genome shotgun (WGS) entry which is preliminary data.</text>
</comment>
<dbReference type="Gene3D" id="2.160.10.10">
    <property type="entry name" value="Hexapeptide repeat proteins"/>
    <property type="match status" value="1"/>
</dbReference>
<reference evidence="1" key="1">
    <citation type="journal article" date="2014" name="Front. Microbiol.">
        <title>High frequency of phylogenetically diverse reductive dehalogenase-homologous genes in deep subseafloor sedimentary metagenomes.</title>
        <authorList>
            <person name="Kawai M."/>
            <person name="Futagami T."/>
            <person name="Toyoda A."/>
            <person name="Takaki Y."/>
            <person name="Nishi S."/>
            <person name="Hori S."/>
            <person name="Arai W."/>
            <person name="Tsubouchi T."/>
            <person name="Morono Y."/>
            <person name="Uchiyama I."/>
            <person name="Ito T."/>
            <person name="Fujiyama A."/>
            <person name="Inagaki F."/>
            <person name="Takami H."/>
        </authorList>
    </citation>
    <scope>NUCLEOTIDE SEQUENCE</scope>
    <source>
        <strain evidence="1">Expedition CK06-06</strain>
    </source>
</reference>
<organism evidence="1">
    <name type="scientific">marine sediment metagenome</name>
    <dbReference type="NCBI Taxonomy" id="412755"/>
    <lineage>
        <taxon>unclassified sequences</taxon>
        <taxon>metagenomes</taxon>
        <taxon>ecological metagenomes</taxon>
    </lineage>
</organism>